<dbReference type="GO" id="GO:0003723">
    <property type="term" value="F:RNA binding"/>
    <property type="evidence" value="ECO:0007669"/>
    <property type="project" value="InterPro"/>
</dbReference>
<dbReference type="EMBL" id="LNTA01000188">
    <property type="protein sequence ID" value="KWV12734.1"/>
    <property type="molecule type" value="Genomic_DNA"/>
</dbReference>
<organism evidence="3 4">
    <name type="scientific">Xanthomonas campestris pv. translucens</name>
    <dbReference type="NCBI Taxonomy" id="343"/>
    <lineage>
        <taxon>Bacteria</taxon>
        <taxon>Pseudomonadati</taxon>
        <taxon>Pseudomonadota</taxon>
        <taxon>Gammaproteobacteria</taxon>
        <taxon>Lysobacterales</taxon>
        <taxon>Lysobacteraceae</taxon>
        <taxon>Xanthomonas</taxon>
        <taxon>Xanthomonas translucens group</taxon>
    </lineage>
</organism>
<proteinExistence type="predicted"/>
<name>A0A109HIE9_XANCT</name>
<comment type="caution">
    <text evidence="3">The sequence shown here is derived from an EMBL/GenBank/DDBJ whole genome shotgun (WGS) entry which is preliminary data.</text>
</comment>
<evidence type="ECO:0000259" key="2">
    <source>
        <dbReference type="Pfam" id="PF08845"/>
    </source>
</evidence>
<sequence length="96" mass="10279">MLGLSLGDMARTTLFHPVPTDDERPPRRASRPRQPAQCTIGATCHDVLVDGRLQSQEIPILRLSGQWLAALGFVPGSKPQIAVVDGALVITAAPQE</sequence>
<feature type="region of interest" description="Disordered" evidence="1">
    <location>
        <begin position="1"/>
        <end position="36"/>
    </location>
</feature>
<dbReference type="AlphaFoldDB" id="A0A109HIE9"/>
<dbReference type="Proteomes" id="UP000055854">
    <property type="component" value="Unassembled WGS sequence"/>
</dbReference>
<reference evidence="3 4" key="1">
    <citation type="submission" date="2015-11" db="EMBL/GenBank/DDBJ databases">
        <title>Long Read and Single Molecule DNA Sequencing Simplifies Genome Assembly and TAL Effector Gene Analysis of Xanthomonas translucens.</title>
        <authorList>
            <person name="Peng Z."/>
            <person name="Hu Y."/>
            <person name="Xie J."/>
            <person name="Potnis N."/>
            <person name="Akhunova A."/>
            <person name="Jones J."/>
            <person name="Liu Z."/>
            <person name="White F."/>
            <person name="Liu S."/>
        </authorList>
    </citation>
    <scope>NUCLEOTIDE SEQUENCE [LARGE SCALE GENOMIC DNA]</scope>
    <source>
        <strain evidence="3 4">B1</strain>
    </source>
</reference>
<gene>
    <name evidence="3" type="ORF">ATB53_04890</name>
</gene>
<dbReference type="RefSeq" id="WP_051020225.1">
    <property type="nucleotide sequence ID" value="NZ_JBHLYD010000025.1"/>
</dbReference>
<feature type="domain" description="Toxin SymE-like" evidence="2">
    <location>
        <begin position="50"/>
        <end position="92"/>
    </location>
</feature>
<evidence type="ECO:0000256" key="1">
    <source>
        <dbReference type="SAM" id="MobiDB-lite"/>
    </source>
</evidence>
<dbReference type="Pfam" id="PF08845">
    <property type="entry name" value="SymE_toxin"/>
    <property type="match status" value="1"/>
</dbReference>
<evidence type="ECO:0000313" key="3">
    <source>
        <dbReference type="EMBL" id="KWV12734.1"/>
    </source>
</evidence>
<dbReference type="InterPro" id="IPR014944">
    <property type="entry name" value="Toxin_SymE-like"/>
</dbReference>
<accession>A0A109HIE9</accession>
<evidence type="ECO:0000313" key="4">
    <source>
        <dbReference type="Proteomes" id="UP000055854"/>
    </source>
</evidence>
<dbReference type="GO" id="GO:0016788">
    <property type="term" value="F:hydrolase activity, acting on ester bonds"/>
    <property type="evidence" value="ECO:0007669"/>
    <property type="project" value="InterPro"/>
</dbReference>
<protein>
    <recommendedName>
        <fullName evidence="2">Toxin SymE-like domain-containing protein</fullName>
    </recommendedName>
</protein>
<dbReference type="GO" id="GO:0016070">
    <property type="term" value="P:RNA metabolic process"/>
    <property type="evidence" value="ECO:0007669"/>
    <property type="project" value="InterPro"/>
</dbReference>
<dbReference type="GO" id="GO:0005737">
    <property type="term" value="C:cytoplasm"/>
    <property type="evidence" value="ECO:0007669"/>
    <property type="project" value="InterPro"/>
</dbReference>